<dbReference type="RefSeq" id="WP_108369225.1">
    <property type="nucleotide sequence ID" value="NZ_CP028811.1"/>
</dbReference>
<dbReference type="InterPro" id="IPR001296">
    <property type="entry name" value="Glyco_trans_1"/>
</dbReference>
<dbReference type="GO" id="GO:0016757">
    <property type="term" value="F:glycosyltransferase activity"/>
    <property type="evidence" value="ECO:0007669"/>
    <property type="project" value="InterPro"/>
</dbReference>
<keyword evidence="3" id="KW-1185">Reference proteome</keyword>
<reference evidence="2 3" key="1">
    <citation type="submission" date="2018-04" db="EMBL/GenBank/DDBJ databases">
        <title>Genome sequencing of Flavobacterium sp. HYN0048.</title>
        <authorList>
            <person name="Yi H."/>
            <person name="Baek C."/>
        </authorList>
    </citation>
    <scope>NUCLEOTIDE SEQUENCE [LARGE SCALE GENOMIC DNA]</scope>
    <source>
        <strain evidence="2 3">HYN0048</strain>
    </source>
</reference>
<dbReference type="OrthoDB" id="9795068at2"/>
<dbReference type="EMBL" id="CP028811">
    <property type="protein sequence ID" value="AWA28633.1"/>
    <property type="molecule type" value="Genomic_DNA"/>
</dbReference>
<evidence type="ECO:0000259" key="1">
    <source>
        <dbReference type="Pfam" id="PF00534"/>
    </source>
</evidence>
<organism evidence="2 3">
    <name type="scientific">Flavobacterium magnum</name>
    <dbReference type="NCBI Taxonomy" id="2162713"/>
    <lineage>
        <taxon>Bacteria</taxon>
        <taxon>Pseudomonadati</taxon>
        <taxon>Bacteroidota</taxon>
        <taxon>Flavobacteriia</taxon>
        <taxon>Flavobacteriales</taxon>
        <taxon>Flavobacteriaceae</taxon>
        <taxon>Flavobacterium</taxon>
    </lineage>
</organism>
<evidence type="ECO:0000313" key="3">
    <source>
        <dbReference type="Proteomes" id="UP000244193"/>
    </source>
</evidence>
<dbReference type="CDD" id="cd03801">
    <property type="entry name" value="GT4_PimA-like"/>
    <property type="match status" value="1"/>
</dbReference>
<sequence length="394" mass="44252">MATKVLFVHDGPLYQNNNGDFFGIHYNDRIKARYLMLGDELTFCMRLRKIEEGSSGKFSPISPDNFSFIEFPNFKSIRNYLPNKAKAVKTIEDAVAASDVVVARMPSASGTIAVNAARKFNTPYLVEFVACTFDAYWNYNWKGKMIAHYKLHEQQQLIKDCPYVIYVTKEFLQNRYPTKGKSINCSNVELKDLSEEKLSKRLEKIAAGIPETLSIATVAAIDVPYKGQDDVIKAIALLKKAGRNVKYHVIGQGKPDYLKGIAEKYGVTDQVEIVGALPHDQVFEFLEKMDLYIQPSKQEGLPRALIEAMSVGCPALGARTAGIPELLSPDKIFKPGAVKQIAELITAFTQQQMTAEAKKNFSTAKEYQKDILADRRRDFYNLFLKEAVHANAKP</sequence>
<feature type="domain" description="Glycosyl transferase family 1" evidence="1">
    <location>
        <begin position="206"/>
        <end position="360"/>
    </location>
</feature>
<proteinExistence type="predicted"/>
<dbReference type="Proteomes" id="UP000244193">
    <property type="component" value="Chromosome"/>
</dbReference>
<evidence type="ECO:0000313" key="2">
    <source>
        <dbReference type="EMBL" id="AWA28633.1"/>
    </source>
</evidence>
<dbReference type="Pfam" id="PF00534">
    <property type="entry name" value="Glycos_transf_1"/>
    <property type="match status" value="1"/>
</dbReference>
<dbReference type="AlphaFoldDB" id="A0A2S0RAF2"/>
<dbReference type="SUPFAM" id="SSF53756">
    <property type="entry name" value="UDP-Glycosyltransferase/glycogen phosphorylase"/>
    <property type="match status" value="1"/>
</dbReference>
<dbReference type="PANTHER" id="PTHR12526:SF630">
    <property type="entry name" value="GLYCOSYLTRANSFERASE"/>
    <property type="match status" value="1"/>
</dbReference>
<dbReference type="PANTHER" id="PTHR12526">
    <property type="entry name" value="GLYCOSYLTRANSFERASE"/>
    <property type="match status" value="1"/>
</dbReference>
<gene>
    <name evidence="2" type="ORF">HYN48_00235</name>
</gene>
<dbReference type="Gene3D" id="3.40.50.2000">
    <property type="entry name" value="Glycogen Phosphorylase B"/>
    <property type="match status" value="2"/>
</dbReference>
<protein>
    <submittedName>
        <fullName evidence="2">Glycosyl transferase</fullName>
    </submittedName>
</protein>
<accession>A0A2S0RAF2</accession>
<keyword evidence="2" id="KW-0808">Transferase</keyword>
<name>A0A2S0RAF2_9FLAO</name>
<dbReference type="KEGG" id="fmg:HYN48_00235"/>